<dbReference type="EMBL" id="OZ019895">
    <property type="protein sequence ID" value="CAK9219516.1"/>
    <property type="molecule type" value="Genomic_DNA"/>
</dbReference>
<protein>
    <submittedName>
        <fullName evidence="2">Uncharacterized protein</fullName>
    </submittedName>
</protein>
<evidence type="ECO:0000313" key="2">
    <source>
        <dbReference type="EMBL" id="CAK9219516.1"/>
    </source>
</evidence>
<keyword evidence="1" id="KW-0812">Transmembrane</keyword>
<feature type="transmembrane region" description="Helical" evidence="1">
    <location>
        <begin position="134"/>
        <end position="154"/>
    </location>
</feature>
<evidence type="ECO:0000256" key="1">
    <source>
        <dbReference type="SAM" id="Phobius"/>
    </source>
</evidence>
<keyword evidence="1" id="KW-1133">Transmembrane helix</keyword>
<gene>
    <name evidence="2" type="ORF">CSSPTR1EN2_LOCUS14585</name>
</gene>
<sequence>MDDDQKQQTGDDQQKKARVVQVEQKLLKYAALRVRTGKSTPREAKLLVQSKLANNSNTPREGQEVVEMNTDTDWQQLFEEAEKLRQEDRADGLEVQKTLRIKIVMAGVVSTVVILASAAIVPVVVYNVAASTSILHTASIGFAVGGIVSVSAFASELSASFKRDANGTAAELKTLEKEYGT</sequence>
<keyword evidence="1" id="KW-0472">Membrane</keyword>
<keyword evidence="3" id="KW-1185">Reference proteome</keyword>
<name>A0ABP0UDN4_9BRYO</name>
<feature type="transmembrane region" description="Helical" evidence="1">
    <location>
        <begin position="103"/>
        <end position="128"/>
    </location>
</feature>
<reference evidence="2" key="1">
    <citation type="submission" date="2024-02" db="EMBL/GenBank/DDBJ databases">
        <authorList>
            <consortium name="ELIXIR-Norway"/>
            <consortium name="Elixir Norway"/>
        </authorList>
    </citation>
    <scope>NUCLEOTIDE SEQUENCE</scope>
</reference>
<accession>A0ABP0UDN4</accession>
<evidence type="ECO:0000313" key="3">
    <source>
        <dbReference type="Proteomes" id="UP001497512"/>
    </source>
</evidence>
<proteinExistence type="predicted"/>
<organism evidence="2 3">
    <name type="scientific">Sphagnum troendelagicum</name>
    <dbReference type="NCBI Taxonomy" id="128251"/>
    <lineage>
        <taxon>Eukaryota</taxon>
        <taxon>Viridiplantae</taxon>
        <taxon>Streptophyta</taxon>
        <taxon>Embryophyta</taxon>
        <taxon>Bryophyta</taxon>
        <taxon>Sphagnophytina</taxon>
        <taxon>Sphagnopsida</taxon>
        <taxon>Sphagnales</taxon>
        <taxon>Sphagnaceae</taxon>
        <taxon>Sphagnum</taxon>
    </lineage>
</organism>
<dbReference type="Proteomes" id="UP001497512">
    <property type="component" value="Chromosome 3"/>
</dbReference>